<evidence type="ECO:0000259" key="6">
    <source>
        <dbReference type="PROSITE" id="PS50157"/>
    </source>
</evidence>
<dbReference type="PANTHER" id="PTHR24379:SF121">
    <property type="entry name" value="C2H2-TYPE DOMAIN-CONTAINING PROTEIN"/>
    <property type="match status" value="1"/>
</dbReference>
<feature type="domain" description="C2H2-type" evidence="6">
    <location>
        <begin position="277"/>
        <end position="305"/>
    </location>
</feature>
<organism evidence="7 8">
    <name type="scientific">Papilio machaon</name>
    <name type="common">Old World swallowtail butterfly</name>
    <dbReference type="NCBI Taxonomy" id="76193"/>
    <lineage>
        <taxon>Eukaryota</taxon>
        <taxon>Metazoa</taxon>
        <taxon>Ecdysozoa</taxon>
        <taxon>Arthropoda</taxon>
        <taxon>Hexapoda</taxon>
        <taxon>Insecta</taxon>
        <taxon>Pterygota</taxon>
        <taxon>Neoptera</taxon>
        <taxon>Endopterygota</taxon>
        <taxon>Lepidoptera</taxon>
        <taxon>Glossata</taxon>
        <taxon>Ditrysia</taxon>
        <taxon>Papilionoidea</taxon>
        <taxon>Papilionidae</taxon>
        <taxon>Papilioninae</taxon>
        <taxon>Papilio</taxon>
    </lineage>
</organism>
<feature type="domain" description="C2H2-type" evidence="6">
    <location>
        <begin position="116"/>
        <end position="144"/>
    </location>
</feature>
<sequence length="770" mass="90960">MVEGLMMYRKVKALSISKMSQNPTHYVCDYCSRTFTRKYNLQTHIENYHMNSSCYCEICDQRFGSPAGLQLHLSRGHNRFGQAFPECDICGRIFTRKQNITSHMITVHLQSGRPDIRCHLCEKTFTTERNLKRHKNQLHNPNAEYPICDMCKKVFKSKSALITHIVSTHQHVDKDSLKCQLCSKVYTNNRNLKRHVEMFHGERGEFKCPICPKVYTSNQSLRRHNKTMHNPDSVQFNCQICCKEIYGKENIDEHVILCTQNNVPEYKETEIISEPMYNCINCDKSFNKEPLLRHHVKTEHTFQDFYNYCKKSLLEMMTQTPTKDYICEFCNNTFNSLHELKDHLLFIHEKYYNLSTCNVCFTKFSTNETLLEHRKFCLPPPDVNACEHCDRLFTDIASLEFHMKIFHPQAHLSSSSNDEYTDQNYKCEYCDRVYNNQKSLKHHIKLKHNKEQSFDCHYCGKVCSNKYYLTSHIKIVHSNISCSKCDYCDKWFKSKRNIRRHIEYTHLGMQRHKCIECETLFKEKRSLRKHVRIKHPNSTLFPQCHICYRRFESAKSCKVHLKLIHSFNLSTHPCGLCSISFSSIEALKEHLETNHLAEDEIYKCDECNLLFKGQNKFDQHKEIYHSNLIWSGKRKSVPRCVICMKDFSSRKTLKRHIKKFHNEFDVDDLANYSWLVKITNVDCDECIKIFTDDLKNIHYDKLKESLETIVYKCDTCLTSYNMLEYSVLRHKLNISSRGKMILSEFCTAELSEGEDELNLSQDMEPESTTD</sequence>
<dbReference type="Proteomes" id="UP000053240">
    <property type="component" value="Unassembled WGS sequence"/>
</dbReference>
<dbReference type="Pfam" id="PF13912">
    <property type="entry name" value="zf-C2H2_6"/>
    <property type="match status" value="1"/>
</dbReference>
<dbReference type="GO" id="GO:0008270">
    <property type="term" value="F:zinc ion binding"/>
    <property type="evidence" value="ECO:0007669"/>
    <property type="project" value="UniProtKB-KW"/>
</dbReference>
<keyword evidence="8" id="KW-1185">Reference proteome</keyword>
<dbReference type="InterPro" id="IPR013087">
    <property type="entry name" value="Znf_C2H2_type"/>
</dbReference>
<accession>A0A194QQG8</accession>
<feature type="domain" description="C2H2-type" evidence="6">
    <location>
        <begin position="26"/>
        <end position="54"/>
    </location>
</feature>
<protein>
    <submittedName>
        <fullName evidence="7">Zinc finger protein 729</fullName>
    </submittedName>
</protein>
<feature type="domain" description="C2H2-type" evidence="6">
    <location>
        <begin position="325"/>
        <end position="348"/>
    </location>
</feature>
<feature type="domain" description="C2H2-type" evidence="6">
    <location>
        <begin position="512"/>
        <end position="540"/>
    </location>
</feature>
<dbReference type="InterPro" id="IPR036236">
    <property type="entry name" value="Znf_C2H2_sf"/>
</dbReference>
<gene>
    <name evidence="7" type="ORF">RR48_11150</name>
</gene>
<dbReference type="SUPFAM" id="SSF57667">
    <property type="entry name" value="beta-beta-alpha zinc fingers"/>
    <property type="match status" value="9"/>
</dbReference>
<proteinExistence type="predicted"/>
<dbReference type="PROSITE" id="PS50157">
    <property type="entry name" value="ZINC_FINGER_C2H2_2"/>
    <property type="match status" value="16"/>
</dbReference>
<dbReference type="Pfam" id="PF00096">
    <property type="entry name" value="zf-C2H2"/>
    <property type="match status" value="7"/>
</dbReference>
<evidence type="ECO:0000313" key="7">
    <source>
        <dbReference type="EMBL" id="KPJ07594.1"/>
    </source>
</evidence>
<evidence type="ECO:0000256" key="1">
    <source>
        <dbReference type="ARBA" id="ARBA00022723"/>
    </source>
</evidence>
<evidence type="ECO:0000313" key="8">
    <source>
        <dbReference type="Proteomes" id="UP000053240"/>
    </source>
</evidence>
<feature type="domain" description="C2H2-type" evidence="6">
    <location>
        <begin position="384"/>
        <end position="407"/>
    </location>
</feature>
<evidence type="ECO:0000256" key="4">
    <source>
        <dbReference type="ARBA" id="ARBA00022833"/>
    </source>
</evidence>
<evidence type="ECO:0000256" key="5">
    <source>
        <dbReference type="PROSITE-ProRule" id="PRU00042"/>
    </source>
</evidence>
<feature type="domain" description="C2H2-type" evidence="6">
    <location>
        <begin position="602"/>
        <end position="627"/>
    </location>
</feature>
<evidence type="ECO:0000256" key="3">
    <source>
        <dbReference type="ARBA" id="ARBA00022771"/>
    </source>
</evidence>
<feature type="domain" description="C2H2-type" evidence="6">
    <location>
        <begin position="483"/>
        <end position="511"/>
    </location>
</feature>
<dbReference type="PROSITE" id="PS00028">
    <property type="entry name" value="ZINC_FINGER_C2H2_1"/>
    <property type="match status" value="17"/>
</dbReference>
<feature type="domain" description="C2H2-type" evidence="6">
    <location>
        <begin position="638"/>
        <end position="661"/>
    </location>
</feature>
<feature type="domain" description="C2H2-type" evidence="6">
    <location>
        <begin position="425"/>
        <end position="453"/>
    </location>
</feature>
<feature type="domain" description="C2H2-type" evidence="6">
    <location>
        <begin position="146"/>
        <end position="169"/>
    </location>
</feature>
<dbReference type="InParanoid" id="A0A194QQG8"/>
<dbReference type="AlphaFoldDB" id="A0A194QQG8"/>
<feature type="domain" description="C2H2-type" evidence="6">
    <location>
        <begin position="177"/>
        <end position="204"/>
    </location>
</feature>
<dbReference type="Gene3D" id="3.30.160.60">
    <property type="entry name" value="Classic Zinc Finger"/>
    <property type="match status" value="11"/>
</dbReference>
<reference evidence="7 8" key="1">
    <citation type="journal article" date="2015" name="Nat. Commun.">
        <title>Outbred genome sequencing and CRISPR/Cas9 gene editing in butterflies.</title>
        <authorList>
            <person name="Li X."/>
            <person name="Fan D."/>
            <person name="Zhang W."/>
            <person name="Liu G."/>
            <person name="Zhang L."/>
            <person name="Zhao L."/>
            <person name="Fang X."/>
            <person name="Chen L."/>
            <person name="Dong Y."/>
            <person name="Chen Y."/>
            <person name="Ding Y."/>
            <person name="Zhao R."/>
            <person name="Feng M."/>
            <person name="Zhu Y."/>
            <person name="Feng Y."/>
            <person name="Jiang X."/>
            <person name="Zhu D."/>
            <person name="Xiang H."/>
            <person name="Feng X."/>
            <person name="Li S."/>
            <person name="Wang J."/>
            <person name="Zhang G."/>
            <person name="Kronforst M.R."/>
            <person name="Wang W."/>
        </authorList>
    </citation>
    <scope>NUCLEOTIDE SEQUENCE [LARGE SCALE GENOMIC DNA]</scope>
    <source>
        <strain evidence="7">Ya'a_city_454_Pm</strain>
        <tissue evidence="7">Whole body</tissue>
    </source>
</reference>
<evidence type="ECO:0000256" key="2">
    <source>
        <dbReference type="ARBA" id="ARBA00022737"/>
    </source>
</evidence>
<name>A0A194QQG8_PAPMA</name>
<feature type="domain" description="C2H2-type" evidence="6">
    <location>
        <begin position="572"/>
        <end position="600"/>
    </location>
</feature>
<keyword evidence="1" id="KW-0479">Metal-binding</keyword>
<dbReference type="PANTHER" id="PTHR24379">
    <property type="entry name" value="KRAB AND ZINC FINGER DOMAIN-CONTAINING"/>
    <property type="match status" value="1"/>
</dbReference>
<keyword evidence="4" id="KW-0862">Zinc</keyword>
<feature type="domain" description="C2H2-type" evidence="6">
    <location>
        <begin position="206"/>
        <end position="234"/>
    </location>
</feature>
<dbReference type="EMBL" id="KQ461181">
    <property type="protein sequence ID" value="KPJ07594.1"/>
    <property type="molecule type" value="Genomic_DNA"/>
</dbReference>
<feature type="domain" description="C2H2-type" evidence="6">
    <location>
        <begin position="454"/>
        <end position="479"/>
    </location>
</feature>
<dbReference type="Pfam" id="PF13894">
    <property type="entry name" value="zf-C2H2_4"/>
    <property type="match status" value="1"/>
</dbReference>
<keyword evidence="2" id="KW-0677">Repeat</keyword>
<keyword evidence="3 5" id="KW-0863">Zinc-finger</keyword>
<feature type="domain" description="C2H2-type" evidence="6">
    <location>
        <begin position="85"/>
        <end position="108"/>
    </location>
</feature>
<dbReference type="SMART" id="SM00355">
    <property type="entry name" value="ZnF_C2H2"/>
    <property type="match status" value="19"/>
</dbReference>